<reference evidence="7 8" key="1">
    <citation type="journal article" date="2020" name="BMC Genomics">
        <title>Intraspecific diversification of the crop wild relative Brassica cretica Lam. using demographic model selection.</title>
        <authorList>
            <person name="Kioukis A."/>
            <person name="Michalopoulou V.A."/>
            <person name="Briers L."/>
            <person name="Pirintsos S."/>
            <person name="Studholme D.J."/>
            <person name="Pavlidis P."/>
            <person name="Sarris P.F."/>
        </authorList>
    </citation>
    <scope>NUCLEOTIDE SEQUENCE [LARGE SCALE GENOMIC DNA]</scope>
    <source>
        <strain evidence="8">cv. PFS-1207/04</strain>
    </source>
</reference>
<evidence type="ECO:0000256" key="3">
    <source>
        <dbReference type="ARBA" id="ARBA00012824"/>
    </source>
</evidence>
<proteinExistence type="inferred from homology"/>
<keyword evidence="8" id="KW-1185">Reference proteome</keyword>
<evidence type="ECO:0000259" key="6">
    <source>
        <dbReference type="Pfam" id="PF00425"/>
    </source>
</evidence>
<sequence>MASLHCSSYFLGTNLTKQNSIAIFQSYSPTSFTKLASRVSHQVLLLFSKIFHLLRFTIYIYIRNERIQTIGMKQRSLLCSLAMNGCEADHKEPLGTVETRTLSTVTSPAIATEKLITAVSNLKTEPPSFSSGIIRLQVPIDQTIGAIDWLHAQNDALPRSFFSCRSDAGRQDLLQDLASENVNGSSDRNPVSVAGIGSAAFFRDLSPFSHDHWRCIRRFLSSTSPLIRAYGGFRFDARGKIAVEWEQFGSFYFTVPQVEFVEFGDNSMLAATVAWDEEISWTLENAIEALQETMLQVSSGIKRGRRESLGVSVVSKNHVPSEGAYHPAVTSALEIIKAENSPLSKVVLARSTRIITDTDIDPIAWLARLQREGQDAYQFCLQPPGAPAFIGNTPERLFHRKHLGVCSEALAATRPRGDSAVSDMEIERDLLTSPKDDLEFSIVREKIREQLNAICDRVIVRPPKTVRKLARVQHLYSQLAGQLRREDDEFDILTALHPTPAVCGCPVDEARLLIKQTESFDRGMYAGPVGYFGGGESEFSVGIRSALVEKGLGALIYAGTGIVSGSDSSSEWNELDLKISQFIKSLEHEPALQPIN</sequence>
<evidence type="ECO:0000256" key="5">
    <source>
        <dbReference type="ARBA" id="ARBA00023235"/>
    </source>
</evidence>
<dbReference type="InterPro" id="IPR005801">
    <property type="entry name" value="ADC_synthase"/>
</dbReference>
<dbReference type="PANTHER" id="PTHR47253">
    <property type="match status" value="1"/>
</dbReference>
<dbReference type="SUPFAM" id="SSF56322">
    <property type="entry name" value="ADC synthase"/>
    <property type="match status" value="1"/>
</dbReference>
<dbReference type="Proteomes" id="UP000266723">
    <property type="component" value="Unassembled WGS sequence"/>
</dbReference>
<gene>
    <name evidence="7" type="ORF">DY000_02045789</name>
</gene>
<dbReference type="Gene3D" id="3.60.120.10">
    <property type="entry name" value="Anthranilate synthase"/>
    <property type="match status" value="1"/>
</dbReference>
<evidence type="ECO:0000313" key="7">
    <source>
        <dbReference type="EMBL" id="KAF3608192.1"/>
    </source>
</evidence>
<accession>A0ABQ7EXX8</accession>
<dbReference type="InterPro" id="IPR015890">
    <property type="entry name" value="Chorismate_C"/>
</dbReference>
<keyword evidence="5" id="KW-0413">Isomerase</keyword>
<dbReference type="NCBIfam" id="TIGR00543">
    <property type="entry name" value="isochor_syn"/>
    <property type="match status" value="1"/>
</dbReference>
<evidence type="ECO:0000313" key="8">
    <source>
        <dbReference type="Proteomes" id="UP000266723"/>
    </source>
</evidence>
<keyword evidence="4" id="KW-0460">Magnesium</keyword>
<dbReference type="InterPro" id="IPR044250">
    <property type="entry name" value="MenF-like"/>
</dbReference>
<comment type="caution">
    <text evidence="7">The sequence shown here is derived from an EMBL/GenBank/DDBJ whole genome shotgun (WGS) entry which is preliminary data.</text>
</comment>
<comment type="similarity">
    <text evidence="2">Belongs to the isochorismate synthase family.</text>
</comment>
<evidence type="ECO:0000256" key="2">
    <source>
        <dbReference type="ARBA" id="ARBA00005297"/>
    </source>
</evidence>
<dbReference type="EMBL" id="QGKV02000297">
    <property type="protein sequence ID" value="KAF3608192.1"/>
    <property type="molecule type" value="Genomic_DNA"/>
</dbReference>
<dbReference type="EC" id="5.4.4.2" evidence="3"/>
<dbReference type="Pfam" id="PF00425">
    <property type="entry name" value="Chorismate_bind"/>
    <property type="match status" value="1"/>
</dbReference>
<dbReference type="InterPro" id="IPR004561">
    <property type="entry name" value="IsoChor_synthase"/>
</dbReference>
<feature type="domain" description="Chorismate-utilising enzyme C-terminal" evidence="6">
    <location>
        <begin position="324"/>
        <end position="578"/>
    </location>
</feature>
<protein>
    <recommendedName>
        <fullName evidence="3">isochorismate synthase</fullName>
        <ecNumber evidence="3">5.4.4.2</ecNumber>
    </recommendedName>
</protein>
<evidence type="ECO:0000256" key="4">
    <source>
        <dbReference type="ARBA" id="ARBA00022842"/>
    </source>
</evidence>
<dbReference type="PANTHER" id="PTHR47253:SF4">
    <property type="entry name" value="ISOCHORISMATE SYNTHASE 2, CHLOROPLASTIC"/>
    <property type="match status" value="1"/>
</dbReference>
<comment type="catalytic activity">
    <reaction evidence="1">
        <text>chorismate = isochorismate</text>
        <dbReference type="Rhea" id="RHEA:18985"/>
        <dbReference type="ChEBI" id="CHEBI:29748"/>
        <dbReference type="ChEBI" id="CHEBI:29780"/>
        <dbReference type="EC" id="5.4.4.2"/>
    </reaction>
</comment>
<organism evidence="7 8">
    <name type="scientific">Brassica cretica</name>
    <name type="common">Mustard</name>
    <dbReference type="NCBI Taxonomy" id="69181"/>
    <lineage>
        <taxon>Eukaryota</taxon>
        <taxon>Viridiplantae</taxon>
        <taxon>Streptophyta</taxon>
        <taxon>Embryophyta</taxon>
        <taxon>Tracheophyta</taxon>
        <taxon>Spermatophyta</taxon>
        <taxon>Magnoliopsida</taxon>
        <taxon>eudicotyledons</taxon>
        <taxon>Gunneridae</taxon>
        <taxon>Pentapetalae</taxon>
        <taxon>rosids</taxon>
        <taxon>malvids</taxon>
        <taxon>Brassicales</taxon>
        <taxon>Brassicaceae</taxon>
        <taxon>Brassiceae</taxon>
        <taxon>Brassica</taxon>
    </lineage>
</organism>
<name>A0ABQ7EXX8_BRACR</name>
<evidence type="ECO:0000256" key="1">
    <source>
        <dbReference type="ARBA" id="ARBA00000799"/>
    </source>
</evidence>